<evidence type="ECO:0000259" key="4">
    <source>
        <dbReference type="SMART" id="SM00967"/>
    </source>
</evidence>
<dbReference type="EMBL" id="CAEZTL010000021">
    <property type="protein sequence ID" value="CAB4565232.1"/>
    <property type="molecule type" value="Genomic_DNA"/>
</dbReference>
<evidence type="ECO:0000256" key="1">
    <source>
        <dbReference type="ARBA" id="ARBA00007228"/>
    </source>
</evidence>
<dbReference type="PANTHER" id="PTHR43191">
    <property type="entry name" value="RRNA METHYLTRANSFERASE 3"/>
    <property type="match status" value="1"/>
</dbReference>
<keyword evidence="3" id="KW-0808">Transferase</keyword>
<keyword evidence="2" id="KW-0489">Methyltransferase</keyword>
<name>A0A6J6DM93_9ZZZZ</name>
<dbReference type="InterPro" id="IPR029028">
    <property type="entry name" value="Alpha/beta_knot_MTases"/>
</dbReference>
<dbReference type="PANTHER" id="PTHR43191:SF2">
    <property type="entry name" value="RRNA METHYLTRANSFERASE 3, MITOCHONDRIAL"/>
    <property type="match status" value="1"/>
</dbReference>
<dbReference type="InterPro" id="IPR029064">
    <property type="entry name" value="Ribosomal_eL30-like_sf"/>
</dbReference>
<dbReference type="InterPro" id="IPR029026">
    <property type="entry name" value="tRNA_m1G_MTases_N"/>
</dbReference>
<dbReference type="AlphaFoldDB" id="A0A6J6DM93"/>
<dbReference type="SUPFAM" id="SSF75217">
    <property type="entry name" value="alpha/beta knot"/>
    <property type="match status" value="1"/>
</dbReference>
<dbReference type="GO" id="GO:0032259">
    <property type="term" value="P:methylation"/>
    <property type="evidence" value="ECO:0007669"/>
    <property type="project" value="UniProtKB-KW"/>
</dbReference>
<comment type="similarity">
    <text evidence="1">Belongs to the class IV-like SAM-binding methyltransferase superfamily. RNA methyltransferase TrmH family.</text>
</comment>
<dbReference type="Gene3D" id="3.40.1280.10">
    <property type="match status" value="1"/>
</dbReference>
<evidence type="ECO:0000313" key="5">
    <source>
        <dbReference type="EMBL" id="CAB4565232.1"/>
    </source>
</evidence>
<evidence type="ECO:0000256" key="3">
    <source>
        <dbReference type="ARBA" id="ARBA00022679"/>
    </source>
</evidence>
<dbReference type="InterPro" id="IPR053888">
    <property type="entry name" value="MRM3-like_sub_bind"/>
</dbReference>
<proteinExistence type="inferred from homology"/>
<dbReference type="GO" id="GO:0008173">
    <property type="term" value="F:RNA methyltransferase activity"/>
    <property type="evidence" value="ECO:0007669"/>
    <property type="project" value="InterPro"/>
</dbReference>
<dbReference type="GO" id="GO:0005737">
    <property type="term" value="C:cytoplasm"/>
    <property type="evidence" value="ECO:0007669"/>
    <property type="project" value="UniProtKB-ARBA"/>
</dbReference>
<dbReference type="Pfam" id="PF22435">
    <property type="entry name" value="MRM3-like_sub_bind"/>
    <property type="match status" value="1"/>
</dbReference>
<dbReference type="GO" id="GO:0006396">
    <property type="term" value="P:RNA processing"/>
    <property type="evidence" value="ECO:0007669"/>
    <property type="project" value="InterPro"/>
</dbReference>
<sequence>MIESLHSPHVARVKALIGSRGVKERRESGLFVAEGLQAAREALSSTGAPFIKNLYVTSAGLLKLSDFDLNEVDVVEVTDAVMNEMASTVTPQGILALCTVPRRQISDLSTVAENKSLRVVYLHEIQDPGNAGTILRSADAMGVDAVVTSPGSVDMYSPKVVRATAGSLWHLPVYESVNIQELSTLLPLAKPLLLSSHAKKSILDLPLDASYISVFGNEARGVTADSLGLTESAITSVTIPMAGRAESLNLSAAASIVIFTLSRGLAG</sequence>
<dbReference type="CDD" id="cd18095">
    <property type="entry name" value="SpoU-like_rRNA-MTase"/>
    <property type="match status" value="1"/>
</dbReference>
<dbReference type="InterPro" id="IPR051259">
    <property type="entry name" value="rRNA_Methyltransferase"/>
</dbReference>
<dbReference type="Gene3D" id="3.30.1330.30">
    <property type="match status" value="1"/>
</dbReference>
<gene>
    <name evidence="5" type="ORF">UFOPK1683_00360</name>
</gene>
<dbReference type="GO" id="GO:0003723">
    <property type="term" value="F:RNA binding"/>
    <property type="evidence" value="ECO:0007669"/>
    <property type="project" value="InterPro"/>
</dbReference>
<dbReference type="Pfam" id="PF00588">
    <property type="entry name" value="SpoU_methylase"/>
    <property type="match status" value="1"/>
</dbReference>
<feature type="domain" description="RNA 2-O ribose methyltransferase substrate binding" evidence="4">
    <location>
        <begin position="32"/>
        <end position="104"/>
    </location>
</feature>
<accession>A0A6J6DM93</accession>
<reference evidence="5" key="1">
    <citation type="submission" date="2020-05" db="EMBL/GenBank/DDBJ databases">
        <authorList>
            <person name="Chiriac C."/>
            <person name="Salcher M."/>
            <person name="Ghai R."/>
            <person name="Kavagutti S V."/>
        </authorList>
    </citation>
    <scope>NUCLEOTIDE SEQUENCE</scope>
</reference>
<organism evidence="5">
    <name type="scientific">freshwater metagenome</name>
    <dbReference type="NCBI Taxonomy" id="449393"/>
    <lineage>
        <taxon>unclassified sequences</taxon>
        <taxon>metagenomes</taxon>
        <taxon>ecological metagenomes</taxon>
    </lineage>
</organism>
<evidence type="ECO:0000256" key="2">
    <source>
        <dbReference type="ARBA" id="ARBA00022603"/>
    </source>
</evidence>
<dbReference type="InterPro" id="IPR013123">
    <property type="entry name" value="SpoU_subst-bd"/>
</dbReference>
<protein>
    <submittedName>
        <fullName evidence="5">Unannotated protein</fullName>
    </submittedName>
</protein>
<dbReference type="SUPFAM" id="SSF55315">
    <property type="entry name" value="L30e-like"/>
    <property type="match status" value="1"/>
</dbReference>
<dbReference type="SMART" id="SM00967">
    <property type="entry name" value="SpoU_sub_bind"/>
    <property type="match status" value="1"/>
</dbReference>
<dbReference type="InterPro" id="IPR001537">
    <property type="entry name" value="SpoU_MeTrfase"/>
</dbReference>